<dbReference type="KEGG" id="theu:HPC62_07005"/>
<proteinExistence type="predicted"/>
<dbReference type="Proteomes" id="UP000505210">
    <property type="component" value="Chromosome"/>
</dbReference>
<keyword evidence="2" id="KW-1185">Reference proteome</keyword>
<name>A0A6M8BEC5_9CYAN</name>
<reference evidence="1 2" key="1">
    <citation type="submission" date="2020-05" db="EMBL/GenBank/DDBJ databases">
        <title>Complete genome sequence of of a novel Thermoleptolyngbya strain isolated from hot springs of Ganzi, Sichuan China.</title>
        <authorList>
            <person name="Tang J."/>
            <person name="Daroch M."/>
            <person name="Li L."/>
            <person name="Waleron K."/>
            <person name="Waleron M."/>
            <person name="Waleron M."/>
        </authorList>
    </citation>
    <scope>NUCLEOTIDE SEQUENCE [LARGE SCALE GENOMIC DNA]</scope>
    <source>
        <strain evidence="1 2">PKUAC-SCTA183</strain>
    </source>
</reference>
<sequence>MNQPPVQLDPIDSPFPVPWNWVLTTQTEAPAASLHTYRTSALLSPDGQYIAYSRLQMQVGTDISRSRVSSALFVENLQTRELRTVSPTSPLSNNPFAEQGESDLAGSIAIAIPIAWSETGDRLLCREFESRFAASHASDYAVVWEQFSGNVYTLAPSFVNYTNAVLLGWSQQYPDRALFRCCNLGDPEVHYCTVDLRGRTHVATEDQPLTFGLIKTHLWAGPQVSSRAS</sequence>
<evidence type="ECO:0000313" key="2">
    <source>
        <dbReference type="Proteomes" id="UP000505210"/>
    </source>
</evidence>
<accession>A0A6M8BEC5</accession>
<dbReference type="RefSeq" id="WP_172354361.1">
    <property type="nucleotide sequence ID" value="NZ_CP053661.1"/>
</dbReference>
<dbReference type="EMBL" id="CP053661">
    <property type="protein sequence ID" value="QKD81981.1"/>
    <property type="molecule type" value="Genomic_DNA"/>
</dbReference>
<gene>
    <name evidence="1" type="ORF">HPC62_07005</name>
</gene>
<organism evidence="1 2">
    <name type="scientific">Thermoleptolyngbya sichuanensis A183</name>
    <dbReference type="NCBI Taxonomy" id="2737172"/>
    <lineage>
        <taxon>Bacteria</taxon>
        <taxon>Bacillati</taxon>
        <taxon>Cyanobacteriota</taxon>
        <taxon>Cyanophyceae</taxon>
        <taxon>Oculatellales</taxon>
        <taxon>Oculatellaceae</taxon>
        <taxon>Thermoleptolyngbya</taxon>
        <taxon>Thermoleptolyngbya sichuanensis</taxon>
    </lineage>
</organism>
<dbReference type="AlphaFoldDB" id="A0A6M8BEC5"/>
<evidence type="ECO:0000313" key="1">
    <source>
        <dbReference type="EMBL" id="QKD81981.1"/>
    </source>
</evidence>
<protein>
    <submittedName>
        <fullName evidence="1">Uncharacterized protein</fullName>
    </submittedName>
</protein>